<feature type="compositionally biased region" description="Low complexity" evidence="1">
    <location>
        <begin position="15"/>
        <end position="24"/>
    </location>
</feature>
<proteinExistence type="predicted"/>
<protein>
    <submittedName>
        <fullName evidence="3">Uncharacterized protein</fullName>
    </submittedName>
</protein>
<gene>
    <name evidence="3" type="ORF">DFH94DRAFT_297683</name>
</gene>
<evidence type="ECO:0000313" key="4">
    <source>
        <dbReference type="Proteomes" id="UP000759537"/>
    </source>
</evidence>
<keyword evidence="2" id="KW-0732">Signal</keyword>
<evidence type="ECO:0000313" key="3">
    <source>
        <dbReference type="EMBL" id="KAF8467506.1"/>
    </source>
</evidence>
<accession>A0A9P5JWK7</accession>
<evidence type="ECO:0000256" key="2">
    <source>
        <dbReference type="SAM" id="SignalP"/>
    </source>
</evidence>
<dbReference type="EMBL" id="WHVB01000036">
    <property type="protein sequence ID" value="KAF8467506.1"/>
    <property type="molecule type" value="Genomic_DNA"/>
</dbReference>
<feature type="chain" id="PRO_5040358943" evidence="2">
    <location>
        <begin position="17"/>
        <end position="116"/>
    </location>
</feature>
<sequence>MAVLALVLASLERSLGSQSQLQPQSRRDMQSKSSTFKKVFRRAFPARTDQPHPVQPAAAAHLNPALSHPVGEAEDTARSAIEASMAALSVASALAKKVPFISPVASLLLQALTMRS</sequence>
<reference evidence="3" key="2">
    <citation type="journal article" date="2020" name="Nat. Commun.">
        <title>Large-scale genome sequencing of mycorrhizal fungi provides insights into the early evolution of symbiotic traits.</title>
        <authorList>
            <person name="Miyauchi S."/>
            <person name="Kiss E."/>
            <person name="Kuo A."/>
            <person name="Drula E."/>
            <person name="Kohler A."/>
            <person name="Sanchez-Garcia M."/>
            <person name="Morin E."/>
            <person name="Andreopoulos B."/>
            <person name="Barry K.W."/>
            <person name="Bonito G."/>
            <person name="Buee M."/>
            <person name="Carver A."/>
            <person name="Chen C."/>
            <person name="Cichocki N."/>
            <person name="Clum A."/>
            <person name="Culley D."/>
            <person name="Crous P.W."/>
            <person name="Fauchery L."/>
            <person name="Girlanda M."/>
            <person name="Hayes R.D."/>
            <person name="Keri Z."/>
            <person name="LaButti K."/>
            <person name="Lipzen A."/>
            <person name="Lombard V."/>
            <person name="Magnuson J."/>
            <person name="Maillard F."/>
            <person name="Murat C."/>
            <person name="Nolan M."/>
            <person name="Ohm R.A."/>
            <person name="Pangilinan J."/>
            <person name="Pereira M.F."/>
            <person name="Perotto S."/>
            <person name="Peter M."/>
            <person name="Pfister S."/>
            <person name="Riley R."/>
            <person name="Sitrit Y."/>
            <person name="Stielow J.B."/>
            <person name="Szollosi G."/>
            <person name="Zifcakova L."/>
            <person name="Stursova M."/>
            <person name="Spatafora J.W."/>
            <person name="Tedersoo L."/>
            <person name="Vaario L.M."/>
            <person name="Yamada A."/>
            <person name="Yan M."/>
            <person name="Wang P."/>
            <person name="Xu J."/>
            <person name="Bruns T."/>
            <person name="Baldrian P."/>
            <person name="Vilgalys R."/>
            <person name="Dunand C."/>
            <person name="Henrissat B."/>
            <person name="Grigoriev I.V."/>
            <person name="Hibbett D."/>
            <person name="Nagy L.G."/>
            <person name="Martin F.M."/>
        </authorList>
    </citation>
    <scope>NUCLEOTIDE SEQUENCE</scope>
    <source>
        <strain evidence="3">Prilba</strain>
    </source>
</reference>
<reference evidence="3" key="1">
    <citation type="submission" date="2019-10" db="EMBL/GenBank/DDBJ databases">
        <authorList>
            <consortium name="DOE Joint Genome Institute"/>
            <person name="Kuo A."/>
            <person name="Miyauchi S."/>
            <person name="Kiss E."/>
            <person name="Drula E."/>
            <person name="Kohler A."/>
            <person name="Sanchez-Garcia M."/>
            <person name="Andreopoulos B."/>
            <person name="Barry K.W."/>
            <person name="Bonito G."/>
            <person name="Buee M."/>
            <person name="Carver A."/>
            <person name="Chen C."/>
            <person name="Cichocki N."/>
            <person name="Clum A."/>
            <person name="Culley D."/>
            <person name="Crous P.W."/>
            <person name="Fauchery L."/>
            <person name="Girlanda M."/>
            <person name="Hayes R."/>
            <person name="Keri Z."/>
            <person name="LaButti K."/>
            <person name="Lipzen A."/>
            <person name="Lombard V."/>
            <person name="Magnuson J."/>
            <person name="Maillard F."/>
            <person name="Morin E."/>
            <person name="Murat C."/>
            <person name="Nolan M."/>
            <person name="Ohm R."/>
            <person name="Pangilinan J."/>
            <person name="Pereira M."/>
            <person name="Perotto S."/>
            <person name="Peter M."/>
            <person name="Riley R."/>
            <person name="Sitrit Y."/>
            <person name="Stielow B."/>
            <person name="Szollosi G."/>
            <person name="Zifcakova L."/>
            <person name="Stursova M."/>
            <person name="Spatafora J.W."/>
            <person name="Tedersoo L."/>
            <person name="Vaario L.-M."/>
            <person name="Yamada A."/>
            <person name="Yan M."/>
            <person name="Wang P."/>
            <person name="Xu J."/>
            <person name="Bruns T."/>
            <person name="Baldrian P."/>
            <person name="Vilgalys R."/>
            <person name="Henrissat B."/>
            <person name="Grigoriev I.V."/>
            <person name="Hibbett D."/>
            <person name="Nagy L.G."/>
            <person name="Martin F.M."/>
        </authorList>
    </citation>
    <scope>NUCLEOTIDE SEQUENCE</scope>
    <source>
        <strain evidence="3">Prilba</strain>
    </source>
</reference>
<organism evidence="3 4">
    <name type="scientific">Russula ochroleuca</name>
    <dbReference type="NCBI Taxonomy" id="152965"/>
    <lineage>
        <taxon>Eukaryota</taxon>
        <taxon>Fungi</taxon>
        <taxon>Dikarya</taxon>
        <taxon>Basidiomycota</taxon>
        <taxon>Agaricomycotina</taxon>
        <taxon>Agaricomycetes</taxon>
        <taxon>Russulales</taxon>
        <taxon>Russulaceae</taxon>
        <taxon>Russula</taxon>
    </lineage>
</organism>
<comment type="caution">
    <text evidence="3">The sequence shown here is derived from an EMBL/GenBank/DDBJ whole genome shotgun (WGS) entry which is preliminary data.</text>
</comment>
<name>A0A9P5JWK7_9AGAM</name>
<feature type="region of interest" description="Disordered" evidence="1">
    <location>
        <begin position="45"/>
        <end position="64"/>
    </location>
</feature>
<feature type="region of interest" description="Disordered" evidence="1">
    <location>
        <begin position="15"/>
        <end position="34"/>
    </location>
</feature>
<dbReference type="AlphaFoldDB" id="A0A9P5JWK7"/>
<dbReference type="Proteomes" id="UP000759537">
    <property type="component" value="Unassembled WGS sequence"/>
</dbReference>
<evidence type="ECO:0000256" key="1">
    <source>
        <dbReference type="SAM" id="MobiDB-lite"/>
    </source>
</evidence>
<feature type="signal peptide" evidence="2">
    <location>
        <begin position="1"/>
        <end position="16"/>
    </location>
</feature>
<keyword evidence="4" id="KW-1185">Reference proteome</keyword>